<keyword evidence="3" id="KW-0547">Nucleotide-binding</keyword>
<dbReference type="GO" id="GO:0005737">
    <property type="term" value="C:cytoplasm"/>
    <property type="evidence" value="ECO:0007669"/>
    <property type="project" value="TreeGrafter"/>
</dbReference>
<dbReference type="SUPFAM" id="SSF52540">
    <property type="entry name" value="P-loop containing nucleoside triphosphate hydrolases"/>
    <property type="match status" value="1"/>
</dbReference>
<name>A0A381V690_9ZZZZ</name>
<proteinExistence type="inferred from homology"/>
<dbReference type="GO" id="GO:0010134">
    <property type="term" value="P:sulfate assimilation via adenylyl sulfate reduction"/>
    <property type="evidence" value="ECO:0007669"/>
    <property type="project" value="TreeGrafter"/>
</dbReference>
<dbReference type="GO" id="GO:0004781">
    <property type="term" value="F:sulfate adenylyltransferase (ATP) activity"/>
    <property type="evidence" value="ECO:0007669"/>
    <property type="project" value="TreeGrafter"/>
</dbReference>
<evidence type="ECO:0000256" key="1">
    <source>
        <dbReference type="ARBA" id="ARBA00012121"/>
    </source>
</evidence>
<dbReference type="InterPro" id="IPR014729">
    <property type="entry name" value="Rossmann-like_a/b/a_fold"/>
</dbReference>
<dbReference type="PANTHER" id="PTHR42700:SF1">
    <property type="entry name" value="SULFATE ADENYLYLTRANSFERASE"/>
    <property type="match status" value="1"/>
</dbReference>
<evidence type="ECO:0000256" key="3">
    <source>
        <dbReference type="ARBA" id="ARBA00022741"/>
    </source>
</evidence>
<organism evidence="6">
    <name type="scientific">marine metagenome</name>
    <dbReference type="NCBI Taxonomy" id="408172"/>
    <lineage>
        <taxon>unclassified sequences</taxon>
        <taxon>metagenomes</taxon>
        <taxon>ecological metagenomes</taxon>
    </lineage>
</organism>
<dbReference type="InterPro" id="IPR002891">
    <property type="entry name" value="APS"/>
</dbReference>
<feature type="non-terminal residue" evidence="6">
    <location>
        <position position="289"/>
    </location>
</feature>
<dbReference type="InterPro" id="IPR027417">
    <property type="entry name" value="P-loop_NTPase"/>
</dbReference>
<dbReference type="EC" id="2.7.1.25" evidence="1"/>
<dbReference type="Gene3D" id="3.40.50.300">
    <property type="entry name" value="P-loop containing nucleotide triphosphate hydrolases"/>
    <property type="match status" value="1"/>
</dbReference>
<dbReference type="CDD" id="cd02027">
    <property type="entry name" value="APSK"/>
    <property type="match status" value="1"/>
</dbReference>
<keyword evidence="2" id="KW-0808">Transferase</keyword>
<evidence type="ECO:0000259" key="5">
    <source>
        <dbReference type="Pfam" id="PF01583"/>
    </source>
</evidence>
<dbReference type="NCBIfam" id="NF003013">
    <property type="entry name" value="PRK03846.1"/>
    <property type="match status" value="1"/>
</dbReference>
<feature type="domain" description="APS kinase" evidence="5">
    <location>
        <begin position="137"/>
        <end position="285"/>
    </location>
</feature>
<protein>
    <recommendedName>
        <fullName evidence="1">adenylyl-sulfate kinase</fullName>
        <ecNumber evidence="1">2.7.1.25</ecNumber>
    </recommendedName>
</protein>
<dbReference type="SUPFAM" id="SSF52374">
    <property type="entry name" value="Nucleotidylyl transferase"/>
    <property type="match status" value="1"/>
</dbReference>
<dbReference type="GO" id="GO:0005524">
    <property type="term" value="F:ATP binding"/>
    <property type="evidence" value="ECO:0007669"/>
    <property type="project" value="InterPro"/>
</dbReference>
<dbReference type="HAMAP" id="MF_00065">
    <property type="entry name" value="Adenylyl_sulf_kinase"/>
    <property type="match status" value="1"/>
</dbReference>
<dbReference type="GO" id="GO:0004020">
    <property type="term" value="F:adenylylsulfate kinase activity"/>
    <property type="evidence" value="ECO:0007669"/>
    <property type="project" value="InterPro"/>
</dbReference>
<evidence type="ECO:0000313" key="6">
    <source>
        <dbReference type="EMBL" id="SVA35892.1"/>
    </source>
</evidence>
<gene>
    <name evidence="6" type="ORF">METZ01_LOCUS88746</name>
</gene>
<dbReference type="PANTHER" id="PTHR42700">
    <property type="entry name" value="SULFATE ADENYLYLTRANSFERASE"/>
    <property type="match status" value="1"/>
</dbReference>
<dbReference type="InterPro" id="IPR059117">
    <property type="entry name" value="APS_kinase_dom"/>
</dbReference>
<reference evidence="6" key="1">
    <citation type="submission" date="2018-05" db="EMBL/GenBank/DDBJ databases">
        <authorList>
            <person name="Lanie J.A."/>
            <person name="Ng W.-L."/>
            <person name="Kazmierczak K.M."/>
            <person name="Andrzejewski T.M."/>
            <person name="Davidsen T.M."/>
            <person name="Wayne K.J."/>
            <person name="Tettelin H."/>
            <person name="Glass J.I."/>
            <person name="Rusch D."/>
            <person name="Podicherti R."/>
            <person name="Tsui H.-C.T."/>
            <person name="Winkler M.E."/>
        </authorList>
    </citation>
    <scope>NUCLEOTIDE SEQUENCE</scope>
</reference>
<dbReference type="AlphaFoldDB" id="A0A381V690"/>
<dbReference type="InterPro" id="IPR050512">
    <property type="entry name" value="Sulf_AdTrans/APS_kinase"/>
</dbReference>
<evidence type="ECO:0000256" key="2">
    <source>
        <dbReference type="ARBA" id="ARBA00022679"/>
    </source>
</evidence>
<dbReference type="NCBIfam" id="TIGR00455">
    <property type="entry name" value="apsK"/>
    <property type="match status" value="1"/>
</dbReference>
<sequence length="289" mass="33133">MKKVKQINTSLIIGRWQPWHDGHRELFKAALSRAERVLIGVRDTHLLDDKNPFTFEQVKEEIDRDLKDEFLDKYEIISFPNITNVIYGRDVGYKIEEVSFSDEIEKISATDIRKKLNINPELHDVSEVERVARIGHQGGVMWFTGLSGSGKSTLARSLERNLFNKGYSVYMLDGDNLRDGLNSNLSFSSEDRHENIRRAAEVALLMSEIGYIVLAAFITPKKKDRNLAKKILGRKYYEIYLSADLEACEKRDPKGLYKKARKGEIKNFTGIDSLYEVPDKADLVLNTSK</sequence>
<dbReference type="GO" id="GO:0019379">
    <property type="term" value="P:sulfate assimilation, phosphoadenylyl sulfate reduction by phosphoadenylyl-sulfate reductase (thioredoxin)"/>
    <property type="evidence" value="ECO:0007669"/>
    <property type="project" value="TreeGrafter"/>
</dbReference>
<dbReference type="EMBL" id="UINC01007969">
    <property type="protein sequence ID" value="SVA35892.1"/>
    <property type="molecule type" value="Genomic_DNA"/>
</dbReference>
<keyword evidence="4" id="KW-0067">ATP-binding</keyword>
<accession>A0A381V690</accession>
<evidence type="ECO:0000256" key="4">
    <source>
        <dbReference type="ARBA" id="ARBA00022840"/>
    </source>
</evidence>
<dbReference type="Gene3D" id="3.40.50.620">
    <property type="entry name" value="HUPs"/>
    <property type="match status" value="1"/>
</dbReference>
<dbReference type="Pfam" id="PF01583">
    <property type="entry name" value="APS_kinase"/>
    <property type="match status" value="1"/>
</dbReference>